<sequence length="142" mass="15758">MRRLVLTPTYSSYGDVEILADFLVAQGGVYNIYREGDKIVVELADDAPPGEIIRQILDLGHELALPVYVFIAKKGMDDRVVVKRLEQHPFIVAAEYYPRSGRGAVVTVPDVGKEVVEQILRGVLGEVVVESFSIQPIRKSYG</sequence>
<evidence type="ECO:0000313" key="4">
    <source>
        <dbReference type="Proteomes" id="UP000257123"/>
    </source>
</evidence>
<dbReference type="OrthoDB" id="27224at2157"/>
<reference evidence="3 4" key="1">
    <citation type="submission" date="2017-07" db="EMBL/GenBank/DDBJ databases">
        <title>Draft genome sequence of aerobic hyperthermophilic archaea, Pyrobaculum aerophilum YKB31 and YKB32.</title>
        <authorList>
            <person name="Mochizuki T."/>
            <person name="Berliner A.J."/>
            <person name="Yoshida-Takashima Y."/>
            <person name="Takaki Y."/>
            <person name="Nunoura T."/>
            <person name="Takai K."/>
        </authorList>
    </citation>
    <scope>NUCLEOTIDE SEQUENCE [LARGE SCALE GENOMIC DNA]</scope>
    <source>
        <strain evidence="1 4">YKB31</strain>
        <strain evidence="2 3">YKB32</strain>
    </source>
</reference>
<dbReference type="RefSeq" id="WP_116421988.1">
    <property type="nucleotide sequence ID" value="NZ_NMUE01000061.1"/>
</dbReference>
<protein>
    <submittedName>
        <fullName evidence="1">Uncharacterized protein</fullName>
    </submittedName>
</protein>
<evidence type="ECO:0000313" key="2">
    <source>
        <dbReference type="EMBL" id="RFA95657.1"/>
    </source>
</evidence>
<dbReference type="Proteomes" id="UP000257123">
    <property type="component" value="Unassembled WGS sequence"/>
</dbReference>
<evidence type="ECO:0000313" key="1">
    <source>
        <dbReference type="EMBL" id="RFA93493.1"/>
    </source>
</evidence>
<dbReference type="Proteomes" id="UP000256877">
    <property type="component" value="Unassembled WGS sequence"/>
</dbReference>
<dbReference type="EMBL" id="NMUF01000053">
    <property type="protein sequence ID" value="RFA95657.1"/>
    <property type="molecule type" value="Genomic_DNA"/>
</dbReference>
<proteinExistence type="predicted"/>
<evidence type="ECO:0000313" key="3">
    <source>
        <dbReference type="Proteomes" id="UP000256877"/>
    </source>
</evidence>
<accession>A0A371QUR1</accession>
<dbReference type="AlphaFoldDB" id="A0A371QUR1"/>
<comment type="caution">
    <text evidence="1">The sequence shown here is derived from an EMBL/GenBank/DDBJ whole genome shotgun (WGS) entry which is preliminary data.</text>
</comment>
<name>A0A371QUR1_9CREN</name>
<dbReference type="EMBL" id="NMUE01000061">
    <property type="protein sequence ID" value="RFA93493.1"/>
    <property type="molecule type" value="Genomic_DNA"/>
</dbReference>
<gene>
    <name evidence="1" type="ORF">CGL51_12830</name>
    <name evidence="2" type="ORF">CGL52_12585</name>
</gene>
<organism evidence="1 4">
    <name type="scientific">Pyrobaculum aerophilum</name>
    <dbReference type="NCBI Taxonomy" id="13773"/>
    <lineage>
        <taxon>Archaea</taxon>
        <taxon>Thermoproteota</taxon>
        <taxon>Thermoprotei</taxon>
        <taxon>Thermoproteales</taxon>
        <taxon>Thermoproteaceae</taxon>
        <taxon>Pyrobaculum</taxon>
    </lineage>
</organism>